<dbReference type="Proteomes" id="UP000633219">
    <property type="component" value="Unassembled WGS sequence"/>
</dbReference>
<dbReference type="AlphaFoldDB" id="A0A937CN53"/>
<dbReference type="Pfam" id="PF07786">
    <property type="entry name" value="HGSNAT_cat"/>
    <property type="match status" value="1"/>
</dbReference>
<feature type="transmembrane region" description="Helical" evidence="1">
    <location>
        <begin position="111"/>
        <end position="131"/>
    </location>
</feature>
<dbReference type="InterPro" id="IPR012429">
    <property type="entry name" value="HGSNAT_cat"/>
</dbReference>
<evidence type="ECO:0000256" key="1">
    <source>
        <dbReference type="SAM" id="Phobius"/>
    </source>
</evidence>
<accession>A0A937CN53</accession>
<evidence type="ECO:0000313" key="3">
    <source>
        <dbReference type="EMBL" id="MBL0375080.1"/>
    </source>
</evidence>
<name>A0A937CN53_9HYPH</name>
<reference evidence="3" key="1">
    <citation type="submission" date="2021-01" db="EMBL/GenBank/DDBJ databases">
        <title>Rhizobium sp. strain KVB221 16S ribosomal RNA gene Genome sequencing and assembly.</title>
        <authorList>
            <person name="Kang M."/>
        </authorList>
    </citation>
    <scope>NUCLEOTIDE SEQUENCE</scope>
    <source>
        <strain evidence="3">KVB221</strain>
    </source>
</reference>
<organism evidence="3 4">
    <name type="scientific">Rhizobium setariae</name>
    <dbReference type="NCBI Taxonomy" id="2801340"/>
    <lineage>
        <taxon>Bacteria</taxon>
        <taxon>Pseudomonadati</taxon>
        <taxon>Pseudomonadota</taxon>
        <taxon>Alphaproteobacteria</taxon>
        <taxon>Hyphomicrobiales</taxon>
        <taxon>Rhizobiaceae</taxon>
        <taxon>Rhizobium/Agrobacterium group</taxon>
        <taxon>Rhizobium</taxon>
    </lineage>
</organism>
<feature type="transmembrane region" description="Helical" evidence="1">
    <location>
        <begin position="136"/>
        <end position="154"/>
    </location>
</feature>
<keyword evidence="1" id="KW-1133">Transmembrane helix</keyword>
<keyword evidence="1" id="KW-0812">Transmembrane</keyword>
<comment type="caution">
    <text evidence="3">The sequence shown here is derived from an EMBL/GenBank/DDBJ whole genome shotgun (WGS) entry which is preliminary data.</text>
</comment>
<feature type="transmembrane region" description="Helical" evidence="1">
    <location>
        <begin position="174"/>
        <end position="194"/>
    </location>
</feature>
<feature type="domain" description="Heparan-alpha-glucosaminide N-acetyltransferase catalytic" evidence="2">
    <location>
        <begin position="13"/>
        <end position="236"/>
    </location>
</feature>
<evidence type="ECO:0000259" key="2">
    <source>
        <dbReference type="Pfam" id="PF07786"/>
    </source>
</evidence>
<keyword evidence="4" id="KW-1185">Reference proteome</keyword>
<feature type="transmembrane region" description="Helical" evidence="1">
    <location>
        <begin position="55"/>
        <end position="74"/>
    </location>
</feature>
<proteinExistence type="predicted"/>
<gene>
    <name evidence="3" type="ORF">JJB09_23995</name>
</gene>
<dbReference type="EMBL" id="JAEQNC010000018">
    <property type="protein sequence ID" value="MBL0375080.1"/>
    <property type="molecule type" value="Genomic_DNA"/>
</dbReference>
<protein>
    <submittedName>
        <fullName evidence="3">DUF1624 domain-containing protein</fullName>
    </submittedName>
</protein>
<keyword evidence="1" id="KW-0472">Membrane</keyword>
<evidence type="ECO:0000313" key="4">
    <source>
        <dbReference type="Proteomes" id="UP000633219"/>
    </source>
</evidence>
<sequence length="326" mass="35959">MLPVNTGSATKPRFQWLDILRGASLLAMASYHLLWDLADFGYLAADFPSSGWPKIYARAIASTFLFLAGFSLVLAHGKGIRWRSFWIRFAKVAAAAVLVTVATYFAIPQGFIFFGILHAIAVSSVIGLLFLRVPPALTAVIAAIIIAIPQIWRFEIFDAPWFWWLGLSTSTRISFDYVPLLPWLGPVLLGIAVGRLDATQRLLRQNTLGISATNRFKTTLAFFGRHSLVFYLIHQPILISVVYAFSLIVPAPEPDRPAIYLRSCAISCKDSGSAEFCARFCDCTLERLEQEKLLVPLQSGAISAADNERLSGIALECTSESETRAP</sequence>
<feature type="transmembrane region" description="Helical" evidence="1">
    <location>
        <begin position="86"/>
        <end position="105"/>
    </location>
</feature>
<feature type="transmembrane region" description="Helical" evidence="1">
    <location>
        <begin position="228"/>
        <end position="249"/>
    </location>
</feature>
<feature type="transmembrane region" description="Helical" evidence="1">
    <location>
        <begin position="16"/>
        <end position="35"/>
    </location>
</feature>